<dbReference type="Pfam" id="PF08855">
    <property type="entry name" value="DUF1825"/>
    <property type="match status" value="1"/>
</dbReference>
<protein>
    <recommendedName>
        <fullName evidence="3">STI1/HOP DP domain-containing protein</fullName>
    </recommendedName>
</protein>
<dbReference type="Gene3D" id="1.10.260.100">
    <property type="match status" value="1"/>
</dbReference>
<evidence type="ECO:0000256" key="2">
    <source>
        <dbReference type="SAM" id="MobiDB-lite"/>
    </source>
</evidence>
<sequence>VNVAPCSTTMERARCRIWQAPASRGPTVSGRSPCNPARRCRRGRPRPVLVSSGGGDDFDPFAPADEGNKVPPGSMNSPFLNSPVVAQEAQAIFEQFRQLSALQPKFSRFDTEGKRMFIEQMEDMCQKLKVFTTRYKLASDDQYAQEMIRRLNDQLSQVGMTIDTMYDGLVTTTSGMKDLLEQEEKLGADVYSTGNPYFKDGSHAGPGMQEMPDFAKMMEDPEAAELLSDPEVLKIMQRCMANPEEFVKEADNNPKIRKVVEIFLRNMGDNPFQP</sequence>
<keyword evidence="1" id="KW-0677">Repeat</keyword>
<accession>A0A7S3FMR6</accession>
<gene>
    <name evidence="4" type="ORF">CROS1456_LOCUS2080</name>
</gene>
<dbReference type="AlphaFoldDB" id="A0A7S3FMR6"/>
<dbReference type="InterPro" id="IPR041243">
    <property type="entry name" value="STI1/HOP_DP"/>
</dbReference>
<feature type="region of interest" description="Disordered" evidence="2">
    <location>
        <begin position="24"/>
        <end position="62"/>
    </location>
</feature>
<evidence type="ECO:0000256" key="1">
    <source>
        <dbReference type="ARBA" id="ARBA00022737"/>
    </source>
</evidence>
<evidence type="ECO:0000259" key="3">
    <source>
        <dbReference type="Pfam" id="PF17830"/>
    </source>
</evidence>
<dbReference type="Pfam" id="PF17830">
    <property type="entry name" value="STI1-HOP_DP"/>
    <property type="match status" value="1"/>
</dbReference>
<proteinExistence type="predicted"/>
<reference evidence="4" key="1">
    <citation type="submission" date="2021-01" db="EMBL/GenBank/DDBJ databases">
        <authorList>
            <person name="Corre E."/>
            <person name="Pelletier E."/>
            <person name="Niang G."/>
            <person name="Scheremetjew M."/>
            <person name="Finn R."/>
            <person name="Kale V."/>
            <person name="Holt S."/>
            <person name="Cochrane G."/>
            <person name="Meng A."/>
            <person name="Brown T."/>
            <person name="Cohen L."/>
        </authorList>
    </citation>
    <scope>NUCLEOTIDE SEQUENCE</scope>
    <source>
        <strain evidence="4">RCC1871</strain>
    </source>
</reference>
<feature type="domain" description="STI1/HOP DP" evidence="3">
    <location>
        <begin position="214"/>
        <end position="260"/>
    </location>
</feature>
<dbReference type="EMBL" id="HBHZ01002662">
    <property type="protein sequence ID" value="CAE0189009.1"/>
    <property type="molecule type" value="Transcribed_RNA"/>
</dbReference>
<feature type="non-terminal residue" evidence="4">
    <location>
        <position position="1"/>
    </location>
</feature>
<organism evidence="4">
    <name type="scientific">Chloropicon roscoffensis</name>
    <dbReference type="NCBI Taxonomy" id="1461544"/>
    <lineage>
        <taxon>Eukaryota</taxon>
        <taxon>Viridiplantae</taxon>
        <taxon>Chlorophyta</taxon>
        <taxon>Chloropicophyceae</taxon>
        <taxon>Chloropicales</taxon>
        <taxon>Chloropicaceae</taxon>
        <taxon>Chloropicon</taxon>
    </lineage>
</organism>
<name>A0A7S3FMR6_9CHLO</name>
<dbReference type="InterPro" id="IPR014954">
    <property type="entry name" value="DUF1825"/>
</dbReference>
<evidence type="ECO:0000313" key="4">
    <source>
        <dbReference type="EMBL" id="CAE0189009.1"/>
    </source>
</evidence>